<dbReference type="InterPro" id="IPR048015">
    <property type="entry name" value="NTP-PPase_MazG-like_N"/>
</dbReference>
<dbReference type="Pfam" id="PF03819">
    <property type="entry name" value="MazG"/>
    <property type="match status" value="2"/>
</dbReference>
<organism evidence="2">
    <name type="scientific">uncultured Chloroflexia bacterium</name>
    <dbReference type="NCBI Taxonomy" id="1672391"/>
    <lineage>
        <taxon>Bacteria</taxon>
        <taxon>Bacillati</taxon>
        <taxon>Chloroflexota</taxon>
        <taxon>Chloroflexia</taxon>
        <taxon>environmental samples</taxon>
    </lineage>
</organism>
<dbReference type="InterPro" id="IPR011551">
    <property type="entry name" value="NTP_PyrPHydrolase_MazG"/>
</dbReference>
<dbReference type="GO" id="GO:0046076">
    <property type="term" value="P:dTTP catabolic process"/>
    <property type="evidence" value="ECO:0007669"/>
    <property type="project" value="TreeGrafter"/>
</dbReference>
<dbReference type="GO" id="GO:0046081">
    <property type="term" value="P:dUTP catabolic process"/>
    <property type="evidence" value="ECO:0007669"/>
    <property type="project" value="TreeGrafter"/>
</dbReference>
<evidence type="ECO:0000259" key="1">
    <source>
        <dbReference type="Pfam" id="PF03819"/>
    </source>
</evidence>
<dbReference type="CDD" id="cd11529">
    <property type="entry name" value="NTP-PPase_MazG_Cterm"/>
    <property type="match status" value="1"/>
</dbReference>
<reference evidence="2" key="1">
    <citation type="submission" date="2020-02" db="EMBL/GenBank/DDBJ databases">
        <authorList>
            <person name="Meier V. D."/>
        </authorList>
    </citation>
    <scope>NUCLEOTIDE SEQUENCE</scope>
    <source>
        <strain evidence="2">AVDCRST_MAG93</strain>
    </source>
</reference>
<dbReference type="GO" id="GO:0006203">
    <property type="term" value="P:dGTP catabolic process"/>
    <property type="evidence" value="ECO:0007669"/>
    <property type="project" value="TreeGrafter"/>
</dbReference>
<dbReference type="InterPro" id="IPR048011">
    <property type="entry name" value="NTP-PPase_MazG-like_C"/>
</dbReference>
<dbReference type="SUPFAM" id="SSF101386">
    <property type="entry name" value="all-alpha NTP pyrophosphatases"/>
    <property type="match status" value="2"/>
</dbReference>
<gene>
    <name evidence="2" type="ORF">AVDCRST_MAG93-9841</name>
</gene>
<protein>
    <submittedName>
        <fullName evidence="2">Nucleoside triphosphate pyrophosphohydrolase MazG</fullName>
        <ecNumber evidence="2">3.6.1.8</ecNumber>
    </submittedName>
</protein>
<keyword evidence="2" id="KW-0378">Hydrolase</keyword>
<dbReference type="EMBL" id="CADCTR010003304">
    <property type="protein sequence ID" value="CAA9393325.1"/>
    <property type="molecule type" value="Genomic_DNA"/>
</dbReference>
<dbReference type="NCBIfam" id="NF007113">
    <property type="entry name" value="PRK09562.1"/>
    <property type="match status" value="1"/>
</dbReference>
<accession>A0A6J4NS01</accession>
<dbReference type="CDD" id="cd11528">
    <property type="entry name" value="NTP-PPase_MazG_Nterm"/>
    <property type="match status" value="1"/>
</dbReference>
<dbReference type="GO" id="GO:0046047">
    <property type="term" value="P:TTP catabolic process"/>
    <property type="evidence" value="ECO:0007669"/>
    <property type="project" value="TreeGrafter"/>
</dbReference>
<dbReference type="EC" id="3.6.1.8" evidence="2"/>
<evidence type="ECO:0000313" key="2">
    <source>
        <dbReference type="EMBL" id="CAA9393325.1"/>
    </source>
</evidence>
<dbReference type="GO" id="GO:0047693">
    <property type="term" value="F:ATP diphosphatase activity"/>
    <property type="evidence" value="ECO:0007669"/>
    <property type="project" value="UniProtKB-EC"/>
</dbReference>
<feature type="domain" description="NTP pyrophosphohydrolase MazG-like" evidence="1">
    <location>
        <begin position="271"/>
        <end position="322"/>
    </location>
</feature>
<sequence length="352" mass="38870">GDNAWIHQHGGDAYEPPVVPFPLVPTRPALLSQLYNRRVASDAKLTLLQRYPATHPVTLVSSAGTEQGSFVRSVPLAELDHQDDLDHLTVAYLAPLEPIADLRSMDGSAWVIARLLGPGGCPWDREQTHQSLRPFLVEETYELLEALDTGDLAHASEEMGDVLLQILLHSEMARQTGDFDFGDVVAGLSAKLIRRHPHVFGKVEVEGSSDVLRNWEAIKREERTGKETAPKGPLDGLPADLPALAAAQKLGNKAARTGFNWSAIEGVWDKLREELDELATASPDERAEELGDVLFVLGRLADWYGIDAESALRGANLKFRRRFTALHQAAERPFDQMSSDELNASWKRTKHA</sequence>
<dbReference type="InterPro" id="IPR004518">
    <property type="entry name" value="MazG-like_dom"/>
</dbReference>
<name>A0A6J4NS01_9CHLR</name>
<dbReference type="AlphaFoldDB" id="A0A6J4NS01"/>
<dbReference type="NCBIfam" id="TIGR00444">
    <property type="entry name" value="mazG"/>
    <property type="match status" value="1"/>
</dbReference>
<dbReference type="GO" id="GO:0006950">
    <property type="term" value="P:response to stress"/>
    <property type="evidence" value="ECO:0007669"/>
    <property type="project" value="UniProtKB-ARBA"/>
</dbReference>
<dbReference type="GO" id="GO:0046052">
    <property type="term" value="P:UTP catabolic process"/>
    <property type="evidence" value="ECO:0007669"/>
    <property type="project" value="TreeGrafter"/>
</dbReference>
<proteinExistence type="predicted"/>
<dbReference type="PANTHER" id="PTHR30522:SF0">
    <property type="entry name" value="NUCLEOSIDE TRIPHOSPHATE PYROPHOSPHOHYDROLASE"/>
    <property type="match status" value="1"/>
</dbReference>
<dbReference type="GO" id="GO:0046061">
    <property type="term" value="P:dATP catabolic process"/>
    <property type="evidence" value="ECO:0007669"/>
    <property type="project" value="TreeGrafter"/>
</dbReference>
<dbReference type="Gene3D" id="1.10.287.1080">
    <property type="entry name" value="MazG-like"/>
    <property type="match status" value="2"/>
</dbReference>
<feature type="non-terminal residue" evidence="2">
    <location>
        <position position="1"/>
    </location>
</feature>
<dbReference type="PANTHER" id="PTHR30522">
    <property type="entry name" value="NUCLEOSIDE TRIPHOSPHATE PYROPHOSPHOHYDROLASE"/>
    <property type="match status" value="1"/>
</dbReference>
<dbReference type="FunFam" id="1.10.287.1080:FF:000001">
    <property type="entry name" value="Nucleoside triphosphate pyrophosphohydrolase"/>
    <property type="match status" value="1"/>
</dbReference>
<feature type="domain" description="NTP pyrophosphohydrolase MazG-like" evidence="1">
    <location>
        <begin position="127"/>
        <end position="200"/>
    </location>
</feature>